<dbReference type="Pfam" id="PF04784">
    <property type="entry name" value="DUF547"/>
    <property type="match status" value="1"/>
</dbReference>
<protein>
    <submittedName>
        <fullName evidence="4">DUF547 domain-containing protein</fullName>
    </submittedName>
</protein>
<dbReference type="PANTHER" id="PTHR46361">
    <property type="entry name" value="ELECTRON CARRIER/ PROTEIN DISULFIDE OXIDOREDUCTASE"/>
    <property type="match status" value="1"/>
</dbReference>
<feature type="chain" id="PRO_5046646855" evidence="2">
    <location>
        <begin position="20"/>
        <end position="263"/>
    </location>
</feature>
<dbReference type="RefSeq" id="WP_088768693.1">
    <property type="nucleotide sequence ID" value="NZ_CP022133.1"/>
</dbReference>
<gene>
    <name evidence="4" type="ORF">CEW91_09285</name>
</gene>
<accession>A0ABM6LUP9</accession>
<dbReference type="InterPro" id="IPR006869">
    <property type="entry name" value="DUF547"/>
</dbReference>
<sequence>MIRPLLLTLGLFFQTAVFAQSFDHSHKVFSNVLTEHVVVYDNDLKSAVNYKTLASNRKPLDDYLSSLSQVEKSQYENWSHSQQLAFLINAYNGFTLQLIINNYDQFESGDAKSIRDLGSLFSSPWEHDFFSLLGKSRTLDWIEHEKIRIDFDEPRIHAALICAAVSCPKLRAEAFIADSLEKQLEDQMVAFFSDHDKNGIDDKGVYLSKIFDWYNEDFDNFREYLRKYKNALAESEAERKLLTTQFNIRYLDYNWQLNSLENR</sequence>
<keyword evidence="2" id="KW-0732">Signal</keyword>
<keyword evidence="5" id="KW-1185">Reference proteome</keyword>
<feature type="domain" description="DUF547" evidence="3">
    <location>
        <begin position="76"/>
        <end position="191"/>
    </location>
</feature>
<keyword evidence="1" id="KW-0175">Coiled coil</keyword>
<reference evidence="4 5" key="1">
    <citation type="submission" date="2017-06" db="EMBL/GenBank/DDBJ databases">
        <title>Complete genome sequence of Idiomarina piscisalsi strain 10PY1A isolated from soil of Soudi Arabia.</title>
        <authorList>
            <person name="Kim M.-C."/>
            <person name="Jung B.K."/>
            <person name="Budiyanto F."/>
            <person name="Nzila A."/>
            <person name="Shin J.-H."/>
        </authorList>
    </citation>
    <scope>NUCLEOTIDE SEQUENCE [LARGE SCALE GENOMIC DNA]</scope>
    <source>
        <strain evidence="4 5">10PY1A</strain>
    </source>
</reference>
<dbReference type="Proteomes" id="UP000197717">
    <property type="component" value="Chromosome"/>
</dbReference>
<name>A0ABM6LUP9_9GAMM</name>
<evidence type="ECO:0000256" key="2">
    <source>
        <dbReference type="SAM" id="SignalP"/>
    </source>
</evidence>
<feature type="coiled-coil region" evidence="1">
    <location>
        <begin position="218"/>
        <end position="245"/>
    </location>
</feature>
<feature type="signal peptide" evidence="2">
    <location>
        <begin position="1"/>
        <end position="19"/>
    </location>
</feature>
<evidence type="ECO:0000259" key="3">
    <source>
        <dbReference type="Pfam" id="PF04784"/>
    </source>
</evidence>
<organism evidence="4 5">
    <name type="scientific">Idiomarina piscisalsi</name>
    <dbReference type="NCBI Taxonomy" id="1096243"/>
    <lineage>
        <taxon>Bacteria</taxon>
        <taxon>Pseudomonadati</taxon>
        <taxon>Pseudomonadota</taxon>
        <taxon>Gammaproteobacteria</taxon>
        <taxon>Alteromonadales</taxon>
        <taxon>Idiomarinaceae</taxon>
        <taxon>Idiomarina</taxon>
    </lineage>
</organism>
<dbReference type="PANTHER" id="PTHR46361:SF3">
    <property type="entry name" value="ELECTRON CARRIER_ PROTEIN DISULFIDE OXIDOREDUCTASE"/>
    <property type="match status" value="1"/>
</dbReference>
<evidence type="ECO:0000313" key="4">
    <source>
        <dbReference type="EMBL" id="ASG66320.1"/>
    </source>
</evidence>
<dbReference type="EMBL" id="CP022133">
    <property type="protein sequence ID" value="ASG66320.1"/>
    <property type="molecule type" value="Genomic_DNA"/>
</dbReference>
<proteinExistence type="predicted"/>
<evidence type="ECO:0000256" key="1">
    <source>
        <dbReference type="SAM" id="Coils"/>
    </source>
</evidence>
<evidence type="ECO:0000313" key="5">
    <source>
        <dbReference type="Proteomes" id="UP000197717"/>
    </source>
</evidence>